<organism evidence="4 5">
    <name type="scientific">Anopheles culicifacies</name>
    <dbReference type="NCBI Taxonomy" id="139723"/>
    <lineage>
        <taxon>Eukaryota</taxon>
        <taxon>Metazoa</taxon>
        <taxon>Ecdysozoa</taxon>
        <taxon>Arthropoda</taxon>
        <taxon>Hexapoda</taxon>
        <taxon>Insecta</taxon>
        <taxon>Pterygota</taxon>
        <taxon>Neoptera</taxon>
        <taxon>Endopterygota</taxon>
        <taxon>Diptera</taxon>
        <taxon>Nematocera</taxon>
        <taxon>Culicoidea</taxon>
        <taxon>Culicidae</taxon>
        <taxon>Anophelinae</taxon>
        <taxon>Anopheles</taxon>
        <taxon>culicifacies species complex</taxon>
    </lineage>
</organism>
<feature type="signal peptide" evidence="2">
    <location>
        <begin position="1"/>
        <end position="24"/>
    </location>
</feature>
<evidence type="ECO:0000256" key="2">
    <source>
        <dbReference type="SAM" id="SignalP"/>
    </source>
</evidence>
<feature type="transmembrane region" description="Helical" evidence="1">
    <location>
        <begin position="383"/>
        <end position="403"/>
    </location>
</feature>
<feature type="transmembrane region" description="Helical" evidence="1">
    <location>
        <begin position="846"/>
        <end position="863"/>
    </location>
</feature>
<keyword evidence="1" id="KW-1133">Transmembrane helix</keyword>
<proteinExistence type="predicted"/>
<dbReference type="EnsemblMetazoa" id="ACUA026205-RA">
    <property type="protein sequence ID" value="ACUA026205-PA"/>
    <property type="gene ID" value="ACUA026205"/>
</dbReference>
<keyword evidence="1" id="KW-0812">Transmembrane</keyword>
<dbReference type="InterPro" id="IPR002656">
    <property type="entry name" value="Acyl_transf_3_dom"/>
</dbReference>
<evidence type="ECO:0000313" key="4">
    <source>
        <dbReference type="EnsemblMetazoa" id="ACUA026205-PA"/>
    </source>
</evidence>
<dbReference type="GO" id="GO:0016747">
    <property type="term" value="F:acyltransferase activity, transferring groups other than amino-acyl groups"/>
    <property type="evidence" value="ECO:0007669"/>
    <property type="project" value="InterPro"/>
</dbReference>
<feature type="transmembrane region" description="Helical" evidence="1">
    <location>
        <begin position="762"/>
        <end position="783"/>
    </location>
</feature>
<dbReference type="VEuPathDB" id="VectorBase:ACUA026205"/>
<dbReference type="Pfam" id="PF01757">
    <property type="entry name" value="Acyl_transf_3"/>
    <property type="match status" value="1"/>
</dbReference>
<feature type="transmembrane region" description="Helical" evidence="1">
    <location>
        <begin position="949"/>
        <end position="967"/>
    </location>
</feature>
<evidence type="ECO:0000313" key="5">
    <source>
        <dbReference type="Proteomes" id="UP000075883"/>
    </source>
</evidence>
<feature type="transmembrane region" description="Helical" evidence="1">
    <location>
        <begin position="470"/>
        <end position="490"/>
    </location>
</feature>
<name>A0A182MTZ0_9DIPT</name>
<reference evidence="5" key="1">
    <citation type="submission" date="2013-09" db="EMBL/GenBank/DDBJ databases">
        <title>The Genome Sequence of Anopheles culicifacies species A.</title>
        <authorList>
            <consortium name="The Broad Institute Genomics Platform"/>
            <person name="Neafsey D.E."/>
            <person name="Besansky N."/>
            <person name="Howell P."/>
            <person name="Walton C."/>
            <person name="Young S.K."/>
            <person name="Zeng Q."/>
            <person name="Gargeya S."/>
            <person name="Fitzgerald M."/>
            <person name="Haas B."/>
            <person name="Abouelleil A."/>
            <person name="Allen A.W."/>
            <person name="Alvarado L."/>
            <person name="Arachchi H.M."/>
            <person name="Berlin A.M."/>
            <person name="Chapman S.B."/>
            <person name="Gainer-Dewar J."/>
            <person name="Goldberg J."/>
            <person name="Griggs A."/>
            <person name="Gujja S."/>
            <person name="Hansen M."/>
            <person name="Howarth C."/>
            <person name="Imamovic A."/>
            <person name="Ireland A."/>
            <person name="Larimer J."/>
            <person name="McCowan C."/>
            <person name="Murphy C."/>
            <person name="Pearson M."/>
            <person name="Poon T.W."/>
            <person name="Priest M."/>
            <person name="Roberts A."/>
            <person name="Saif S."/>
            <person name="Shea T."/>
            <person name="Sisk P."/>
            <person name="Sykes S."/>
            <person name="Wortman J."/>
            <person name="Nusbaum C."/>
            <person name="Birren B."/>
        </authorList>
    </citation>
    <scope>NUCLEOTIDE SEQUENCE [LARGE SCALE GENOMIC DNA]</scope>
    <source>
        <strain evidence="5">A-37</strain>
    </source>
</reference>
<feature type="transmembrane region" description="Helical" evidence="1">
    <location>
        <begin position="502"/>
        <end position="528"/>
    </location>
</feature>
<evidence type="ECO:0000256" key="1">
    <source>
        <dbReference type="SAM" id="Phobius"/>
    </source>
</evidence>
<keyword evidence="2" id="KW-0732">Signal</keyword>
<reference evidence="4" key="2">
    <citation type="submission" date="2020-05" db="UniProtKB">
        <authorList>
            <consortium name="EnsemblMetazoa"/>
        </authorList>
    </citation>
    <scope>IDENTIFICATION</scope>
    <source>
        <strain evidence="4">A-37</strain>
    </source>
</reference>
<feature type="transmembrane region" description="Helical" evidence="1">
    <location>
        <begin position="804"/>
        <end position="826"/>
    </location>
</feature>
<dbReference type="EMBL" id="AXCM01005440">
    <property type="status" value="NOT_ANNOTATED_CDS"/>
    <property type="molecule type" value="Genomic_DNA"/>
</dbReference>
<feature type="domain" description="Acyltransferase 3" evidence="3">
    <location>
        <begin position="758"/>
        <end position="1086"/>
    </location>
</feature>
<sequence length="1101" mass="126244">MNFGRIVLVVTLQITIQSVRSVSAARYDGQPALYELDDWSQCDIAPARDWYCVVRVILTGDAVTDSSSGFEVNDLKRFRRTLLDRGICLTSSQRDASAVHARHRTGVPTLWNKHDRYILNRTYFPPSMQVNALTELAASDVINRRIEAQYRGLSAYTEIEYCLKTDPKPQFEQAIAISLAVTLVLGCVLLLNARRTLRMELKPRTERKSIKQFALFDLYKCFGSVGVVLAHCCLFGPFLVPMQNIELLEEVSFKTKFNLLHDELHAAYGEAVACRSYRSTYIRGDHYTSRLIRLVPLNLLLVGFATFAYDRFSGGGPLGARQLIMEQGFCRSRWWMNVLFVSNFNMDKPCLPDSWYVSADMQLYVLITLAIKTMFRVPKHTTLIVTFMAVCSFLGPFLTVLWTDFDPIGPDNLHEMRFFLLGSNFMSKLYTPFYNNLAWSVGGMIAGIAYDRFQRTDPNSEHQKKMLRCLNLVVIMLLALLVLSISATIAASNDHSHMVNRWWLAMCYAMYKLFAAFFIAASFLRIILAETDDYELMPPLFEYENMTTCFEEYPKSVYCVVKTVLKPMEHSHVWQAIEKYSKNPSYHEHALLDRGMCVDACVSLVNSLNSSTIARFDTERITVKPYLLLSIPSERELPQHQSRYGRILNICVNYHLQQRHNLIGYSELERCTTAESHRPTVDAYHVVFLLIVVVVCGAVVYATYTDYHMTISSNNNNDDDETQGHVARGGSLWMEFSLRRTWSQLVAAPKSNLQRDFAFVEIFRMLSVLIILAIHVSMCYTAGPVANMRPLEEFYGLKLSLMSVSVFPFQVHTFFTISGVMLAVHFLEYASAKGKRIGWSFLAKGIVMRYMRIFPVLFVVWLYQVSWFDWFARGPGDYRYFNLEKDNCRANGWLNFLFLNNYFRFSNMCMQQTWHLAADFQFFLAGLPLLLLINLFYAHPSLENDYVLSHPHTCSYFSGLFAGLAYHRYRTAPVPILSAGKTAWLLKWVPPTMVLLQATFSPLFYGLDYSEPMLWNAIYGAIHRCCWGAMCATGILYGATTWQGRHSWIHFHPVLQALSKLSFGVFMVQFNVLKSLTQNATGSGIDFNWTIYVRKAPKEVN</sequence>
<protein>
    <recommendedName>
        <fullName evidence="3">Acyltransferase 3 domain-containing protein</fullName>
    </recommendedName>
</protein>
<feature type="transmembrane region" description="Helical" evidence="1">
    <location>
        <begin position="914"/>
        <end position="937"/>
    </location>
</feature>
<dbReference type="AlphaFoldDB" id="A0A182MTZ0"/>
<evidence type="ECO:0000259" key="3">
    <source>
        <dbReference type="Pfam" id="PF01757"/>
    </source>
</evidence>
<accession>A0A182MTZ0</accession>
<keyword evidence="1" id="KW-0472">Membrane</keyword>
<dbReference type="Proteomes" id="UP000075883">
    <property type="component" value="Unassembled WGS sequence"/>
</dbReference>
<dbReference type="PANTHER" id="PTHR11161">
    <property type="entry name" value="O-ACYLTRANSFERASE"/>
    <property type="match status" value="1"/>
</dbReference>
<feature type="transmembrane region" description="Helical" evidence="1">
    <location>
        <begin position="433"/>
        <end position="450"/>
    </location>
</feature>
<dbReference type="PANTHER" id="PTHR11161:SF22">
    <property type="entry name" value="ACYLTRANSFERASE 3 DOMAIN-CONTAINING PROTEIN-RELATED"/>
    <property type="match status" value="1"/>
</dbReference>
<dbReference type="InterPro" id="IPR052728">
    <property type="entry name" value="O2_lipid_transport_reg"/>
</dbReference>
<feature type="transmembrane region" description="Helical" evidence="1">
    <location>
        <begin position="683"/>
        <end position="704"/>
    </location>
</feature>
<feature type="transmembrane region" description="Helical" evidence="1">
    <location>
        <begin position="1017"/>
        <end position="1039"/>
    </location>
</feature>
<keyword evidence="5" id="KW-1185">Reference proteome</keyword>
<feature type="transmembrane region" description="Helical" evidence="1">
    <location>
        <begin position="174"/>
        <end position="193"/>
    </location>
</feature>
<feature type="transmembrane region" description="Helical" evidence="1">
    <location>
        <begin position="988"/>
        <end position="1005"/>
    </location>
</feature>
<feature type="chain" id="PRO_5008128807" description="Acyltransferase 3 domain-containing protein" evidence="2">
    <location>
        <begin position="25"/>
        <end position="1101"/>
    </location>
</feature>